<dbReference type="RefSeq" id="WP_073315478.1">
    <property type="nucleotide sequence ID" value="NZ_FQYP01000003.1"/>
</dbReference>
<reference evidence="3" key="1">
    <citation type="submission" date="2016-11" db="EMBL/GenBank/DDBJ databases">
        <authorList>
            <person name="Varghese N."/>
            <person name="Submissions S."/>
        </authorList>
    </citation>
    <scope>NUCLEOTIDE SEQUENCE [LARGE SCALE GENOMIC DNA]</scope>
    <source>
        <strain evidence="3">DSM 22623</strain>
    </source>
</reference>
<dbReference type="AlphaFoldDB" id="A0A1M6DZI0"/>
<gene>
    <name evidence="2" type="ORF">SAMN04488508_103112</name>
</gene>
<dbReference type="Gene3D" id="2.60.120.1130">
    <property type="match status" value="1"/>
</dbReference>
<name>A0A1M6DZI0_9FLAO</name>
<dbReference type="EMBL" id="FQYP01000003">
    <property type="protein sequence ID" value="SHI78545.1"/>
    <property type="molecule type" value="Genomic_DNA"/>
</dbReference>
<evidence type="ECO:0000259" key="1">
    <source>
        <dbReference type="Pfam" id="PF12969"/>
    </source>
</evidence>
<dbReference type="STRING" id="570521.SAMN04488508_103112"/>
<dbReference type="Gene3D" id="2.60.40.3140">
    <property type="match status" value="1"/>
</dbReference>
<accession>A0A1M6DZI0</accession>
<dbReference type="OrthoDB" id="98874at2"/>
<organism evidence="2 3">
    <name type="scientific">Aquimarina spongiae</name>
    <dbReference type="NCBI Taxonomy" id="570521"/>
    <lineage>
        <taxon>Bacteria</taxon>
        <taxon>Pseudomonadati</taxon>
        <taxon>Bacteroidota</taxon>
        <taxon>Flavobacteriia</taxon>
        <taxon>Flavobacteriales</taxon>
        <taxon>Flavobacteriaceae</taxon>
        <taxon>Aquimarina</taxon>
    </lineage>
</organism>
<dbReference type="Pfam" id="PF12969">
    <property type="entry name" value="DUF3857"/>
    <property type="match status" value="1"/>
</dbReference>
<dbReference type="Proteomes" id="UP000184432">
    <property type="component" value="Unassembled WGS sequence"/>
</dbReference>
<feature type="domain" description="DUF3857" evidence="1">
    <location>
        <begin position="71"/>
        <end position="208"/>
    </location>
</feature>
<dbReference type="Gene3D" id="3.10.620.30">
    <property type="match status" value="1"/>
</dbReference>
<evidence type="ECO:0000313" key="2">
    <source>
        <dbReference type="EMBL" id="SHI78545.1"/>
    </source>
</evidence>
<evidence type="ECO:0000313" key="3">
    <source>
        <dbReference type="Proteomes" id="UP000184432"/>
    </source>
</evidence>
<keyword evidence="3" id="KW-1185">Reference proteome</keyword>
<sequence>MKNFNYIIACFILVFAVQTSYAQKYEFGKVSKDELLEKSYPLDSNANAAVLYKNKKVWYEYSQTRGFQLVSEVYQRIKLYNKNGFEHASHEVLLYRNNSNKEKVSGLKGMSYSLVGNKINETKLDKDEVFENEYSENYNEVKFTMPSLSEGSIIEFKYKIISPFIYNIDKIYLQQSIPIKKLEVSVNTPEYYNFKKYTTGYLPVNLKESSRNKNISINSKSANTFGSRETKYSVDRIDYKVNINNITSTNVPAFIEEPYSGNPENYLSSILFELQYTRFGNSIENYATTWEAVAKSVFENPRFGNELERTAYFKKDIDQLLGTTTDPIKKALLIYSFVQGKMNWNNKYGVVTRNGVKKAYADGVGNSAEINLMLIGMLKYAGVEVNPVLVSSVRKTISLFPTLEGFDYVIARVKSGDQILFLDATDKYGEPNILPYRVVHGSGRIISEKGTSQLIDFRPKQPAMGRFSLQCKLDEDGVITGKTNLYHKDYLAHSFRTAHAIKDKETQTKRLKKRYEITDLSNYELKSVDKLGEPVTERFEFTVEDQAEVIEDEIYFAPLLFLRDKENIFKSNERLYPVDFGYGYANQMMVSIQIPEGYEVSEIPKSQAFKLPGDMGSFVYRSNVNADKVQITISENLKTPFIPAEYYPTLKQFYNQIIQKENDQVVLKKI</sequence>
<protein>
    <recommendedName>
        <fullName evidence="1">DUF3857 domain-containing protein</fullName>
    </recommendedName>
</protein>
<proteinExistence type="predicted"/>
<dbReference type="InterPro" id="IPR024618">
    <property type="entry name" value="DUF3857"/>
</dbReference>